<dbReference type="EMBL" id="JAROCD010000011">
    <property type="protein sequence ID" value="MDN4604014.1"/>
    <property type="molecule type" value="Genomic_DNA"/>
</dbReference>
<organism evidence="1 2">
    <name type="scientific">Paenibacillus vandeheii</name>
    <dbReference type="NCBI Taxonomy" id="3035917"/>
    <lineage>
        <taxon>Bacteria</taxon>
        <taxon>Bacillati</taxon>
        <taxon>Bacillota</taxon>
        <taxon>Bacilli</taxon>
        <taxon>Bacillales</taxon>
        <taxon>Paenibacillaceae</taxon>
        <taxon>Paenibacillus</taxon>
    </lineage>
</organism>
<dbReference type="Proteomes" id="UP001174205">
    <property type="component" value="Unassembled WGS sequence"/>
</dbReference>
<evidence type="ECO:0000313" key="2">
    <source>
        <dbReference type="Proteomes" id="UP001174205"/>
    </source>
</evidence>
<accession>A0ABT8JG03</accession>
<sequence>MTKQYIASIKNNTRGSWVSSVAPHKNTTQLWLKPKITHSYSDTLLKEERLIFRDEQKAESVLKTLNSIYPDTFTLVIEKEDVFMSEAGFPTVCVKPEQFRELLTQQINEFIRIEKNETGLEYQQKSYFVRGQIKMTTCLIDDEWKKYKETGRSYYEFLFYLVIKYELLGVYRINELKAGD</sequence>
<gene>
    <name evidence="1" type="ORF">P5G61_22415</name>
</gene>
<name>A0ABT8JG03_9BACL</name>
<keyword evidence="2" id="KW-1185">Reference proteome</keyword>
<proteinExistence type="predicted"/>
<dbReference type="RefSeq" id="WP_024633658.1">
    <property type="nucleotide sequence ID" value="NZ_JAROCD010000011.1"/>
</dbReference>
<comment type="caution">
    <text evidence="1">The sequence shown here is derived from an EMBL/GenBank/DDBJ whole genome shotgun (WGS) entry which is preliminary data.</text>
</comment>
<evidence type="ECO:0000313" key="1">
    <source>
        <dbReference type="EMBL" id="MDN4604014.1"/>
    </source>
</evidence>
<protein>
    <submittedName>
        <fullName evidence="1">Uncharacterized protein</fullName>
    </submittedName>
</protein>
<reference evidence="1" key="1">
    <citation type="submission" date="2023-03" db="EMBL/GenBank/DDBJ databases">
        <title>MT1 and MT2 Draft Genomes of Novel Species.</title>
        <authorList>
            <person name="Venkateswaran K."/>
        </authorList>
    </citation>
    <scope>NUCLEOTIDE SEQUENCE</scope>
    <source>
        <strain evidence="1">F6_3S_P_1C</strain>
    </source>
</reference>